<dbReference type="Pfam" id="PF13826">
    <property type="entry name" value="Monooxy_af470-like"/>
    <property type="match status" value="1"/>
</dbReference>
<dbReference type="Proteomes" id="UP001055303">
    <property type="component" value="Unassembled WGS sequence"/>
</dbReference>
<dbReference type="Proteomes" id="UP000401717">
    <property type="component" value="Unassembled WGS sequence"/>
</dbReference>
<protein>
    <recommendedName>
        <fullName evidence="6">DUF4188 domain-containing protein</fullName>
    </recommendedName>
</protein>
<proteinExistence type="predicted"/>
<accession>A0A564FXW8</accession>
<organism evidence="3 4">
    <name type="scientific">Methylobacterium dankookense</name>
    <dbReference type="NCBI Taxonomy" id="560405"/>
    <lineage>
        <taxon>Bacteria</taxon>
        <taxon>Pseudomonadati</taxon>
        <taxon>Pseudomonadota</taxon>
        <taxon>Alphaproteobacteria</taxon>
        <taxon>Hyphomicrobiales</taxon>
        <taxon>Methylobacteriaceae</taxon>
        <taxon>Methylobacterium</taxon>
    </lineage>
</organism>
<sequence>MSARRVQGWVPDFSGYPDLVVMYLGMRVRSLRGLKTAIFIGPPIDRAGAARPDGLLHYENRIVYQFFPFHVGMRWYWRDMESLEAWARTEPHRTWWMRFTQDAQGVGIWHETYHMRGGMEAIYTTPDTHPGFGGFMPVMPARGTMASRHQHHAASDLSDLPEPSGPERDAA</sequence>
<feature type="region of interest" description="Disordered" evidence="1">
    <location>
        <begin position="147"/>
        <end position="171"/>
    </location>
</feature>
<name>A0A564FXW8_9HYPH</name>
<dbReference type="EMBL" id="CABFVH010000014">
    <property type="protein sequence ID" value="VUF12842.1"/>
    <property type="molecule type" value="Genomic_DNA"/>
</dbReference>
<evidence type="ECO:0000256" key="1">
    <source>
        <dbReference type="SAM" id="MobiDB-lite"/>
    </source>
</evidence>
<reference evidence="2" key="3">
    <citation type="submission" date="2021-08" db="EMBL/GenBank/DDBJ databases">
        <authorList>
            <person name="Tani A."/>
            <person name="Ola A."/>
            <person name="Ogura Y."/>
            <person name="Katsura K."/>
            <person name="Hayashi T."/>
        </authorList>
    </citation>
    <scope>NUCLEOTIDE SEQUENCE</scope>
    <source>
        <strain evidence="2">DSM 22415</strain>
    </source>
</reference>
<evidence type="ECO:0008006" key="6">
    <source>
        <dbReference type="Google" id="ProtNLM"/>
    </source>
</evidence>
<dbReference type="AlphaFoldDB" id="A0A564FXW8"/>
<evidence type="ECO:0000313" key="3">
    <source>
        <dbReference type="EMBL" id="VUF12842.1"/>
    </source>
</evidence>
<reference evidence="3 4" key="1">
    <citation type="submission" date="2019-06" db="EMBL/GenBank/DDBJ databases">
        <authorList>
            <person name="Rodrigo-Torres L."/>
            <person name="Arahal R. D."/>
            <person name="Lucena T."/>
        </authorList>
    </citation>
    <scope>NUCLEOTIDE SEQUENCE [LARGE SCALE GENOMIC DNA]</scope>
    <source>
        <strain evidence="3 4">SW08-7</strain>
    </source>
</reference>
<keyword evidence="5" id="KW-1185">Reference proteome</keyword>
<evidence type="ECO:0000313" key="5">
    <source>
        <dbReference type="Proteomes" id="UP001055303"/>
    </source>
</evidence>
<dbReference type="InterPro" id="IPR025444">
    <property type="entry name" value="Monooxy_af470"/>
</dbReference>
<reference evidence="2" key="2">
    <citation type="journal article" date="2021" name="Front. Microbiol.">
        <title>Comprehensive Comparative Genomics and Phenotyping of Methylobacterium Species.</title>
        <authorList>
            <person name="Alessa O."/>
            <person name="Ogura Y."/>
            <person name="Fujitani Y."/>
            <person name="Takami H."/>
            <person name="Hayashi T."/>
            <person name="Sahin N."/>
            <person name="Tani A."/>
        </authorList>
    </citation>
    <scope>NUCLEOTIDE SEQUENCE</scope>
    <source>
        <strain evidence="2">DSM 22415</strain>
    </source>
</reference>
<evidence type="ECO:0000313" key="4">
    <source>
        <dbReference type="Proteomes" id="UP000401717"/>
    </source>
</evidence>
<evidence type="ECO:0000313" key="2">
    <source>
        <dbReference type="EMBL" id="GJD59765.1"/>
    </source>
</evidence>
<gene>
    <name evidence="2" type="ORF">IFDJLNFL_5696</name>
    <name evidence="3" type="ORF">MTDSW087_02537</name>
</gene>
<dbReference type="RefSeq" id="WP_238179792.1">
    <property type="nucleotide sequence ID" value="NZ_BPQI01000255.1"/>
</dbReference>
<dbReference type="EMBL" id="BPQI01000255">
    <property type="protein sequence ID" value="GJD59765.1"/>
    <property type="molecule type" value="Genomic_DNA"/>
</dbReference>